<comment type="subunit">
    <text evidence="5">Self-interacts. Interacts with FtsZ.</text>
</comment>
<feature type="compositionally biased region" description="Basic and acidic residues" evidence="7">
    <location>
        <begin position="30"/>
        <end position="42"/>
    </location>
</feature>
<dbReference type="GO" id="GO:0009898">
    <property type="term" value="C:cytoplasmic side of plasma membrane"/>
    <property type="evidence" value="ECO:0007669"/>
    <property type="project" value="UniProtKB-UniRule"/>
</dbReference>
<dbReference type="GO" id="GO:0043093">
    <property type="term" value="P:FtsZ-dependent cytokinesis"/>
    <property type="evidence" value="ECO:0007669"/>
    <property type="project" value="UniProtKB-UniRule"/>
</dbReference>
<dbReference type="PANTHER" id="PTHR32432">
    <property type="entry name" value="CELL DIVISION PROTEIN FTSA-RELATED"/>
    <property type="match status" value="1"/>
</dbReference>
<feature type="region of interest" description="Disordered" evidence="7">
    <location>
        <begin position="25"/>
        <end position="56"/>
    </location>
</feature>
<dbReference type="SMART" id="SM00842">
    <property type="entry name" value="FtsA"/>
    <property type="match status" value="1"/>
</dbReference>
<dbReference type="Pfam" id="PF02491">
    <property type="entry name" value="SHS2_FTSA"/>
    <property type="match status" value="1"/>
</dbReference>
<comment type="similarity">
    <text evidence="5 6">Belongs to the FtsA/MreB family.</text>
</comment>
<comment type="subcellular location">
    <subcellularLocation>
        <location evidence="5">Cell membrane</location>
        <topology evidence="5">Peripheral membrane protein</topology>
        <orientation evidence="5">Cytoplasmic side</orientation>
    </subcellularLocation>
    <text evidence="5">Localizes to the Z ring in an FtsZ-dependent manner. Targeted to the membrane through a conserved C-terminal amphipathic helix.</text>
</comment>
<dbReference type="RefSeq" id="WP_146795181.1">
    <property type="nucleotide sequence ID" value="NZ_BARC01000013.1"/>
</dbReference>
<evidence type="ECO:0000259" key="8">
    <source>
        <dbReference type="SMART" id="SM00842"/>
    </source>
</evidence>
<protein>
    <recommendedName>
        <fullName evidence="5 6">Cell division protein FtsA</fullName>
    </recommendedName>
</protein>
<dbReference type="GO" id="GO:0032153">
    <property type="term" value="C:cell division site"/>
    <property type="evidence" value="ECO:0007669"/>
    <property type="project" value="UniProtKB-UniRule"/>
</dbReference>
<accession>A0A511AZH1</accession>
<dbReference type="CDD" id="cd24048">
    <property type="entry name" value="ASKHA_NBD_FtsA"/>
    <property type="match status" value="1"/>
</dbReference>
<keyword evidence="10" id="KW-1185">Reference proteome</keyword>
<comment type="caution">
    <text evidence="9">The sequence shown here is derived from an EMBL/GenBank/DDBJ whole genome shotgun (WGS) entry which is preliminary data.</text>
</comment>
<evidence type="ECO:0000256" key="7">
    <source>
        <dbReference type="SAM" id="MobiDB-lite"/>
    </source>
</evidence>
<evidence type="ECO:0000256" key="4">
    <source>
        <dbReference type="ARBA" id="ARBA00023306"/>
    </source>
</evidence>
<evidence type="ECO:0000256" key="2">
    <source>
        <dbReference type="ARBA" id="ARBA00022618"/>
    </source>
</evidence>
<gene>
    <name evidence="5 9" type="primary">ftsA</name>
    <name evidence="9" type="ORF">GWA01_13480</name>
</gene>
<keyword evidence="4 5" id="KW-0131">Cell cycle</keyword>
<comment type="function">
    <text evidence="5 6">Cell division protein that is involved in the assembly of the Z ring. May serve as a membrane anchor for the Z ring.</text>
</comment>
<sequence length="467" mass="49893">MNDLTTPLSDLPAFRRRRGLRGRSLIPVGGEREAGSGRDPRDILPLPPPDEPRSTRTWKPGVFGALDIGSTKMTCLIGRGEPDGSLRVLGYGWRRSRGIRSGSIVDIREAEAAIRATVGQAEEAAERRMDSLVVNLSCGHPQSRLIDARMQIGGREVTDGDVRRLMNEGQARAWSEGREVMHTLPVGFAVDNVPGVVDPRGHQCDQLAAKLHVIDMNASSLRTLDAVMHHAELKMGGLVSSPLASGLAVLDEDERELGATVVEMGGGTTSLAVFCEGKLLHTAQLPVGGLHVTRDLAGVLSTSIETAERIKTMHGAAQMASDDEREMLSVPLIGEGSHQLCRIPRSRVISIIEPRIEETLEMVRHALDTAGLGRLANGRVVLTGGASLLDGVGPLAARILGRQIRMGKPLDIIGLPESASASAGFSTSAGLLAWAAGADRDYGDIDASDTRPNSFLKRIVGFIRNNV</sequence>
<evidence type="ECO:0000256" key="5">
    <source>
        <dbReference type="HAMAP-Rule" id="MF_02033"/>
    </source>
</evidence>
<evidence type="ECO:0000313" key="10">
    <source>
        <dbReference type="Proteomes" id="UP000321230"/>
    </source>
</evidence>
<reference evidence="9 10" key="1">
    <citation type="submission" date="2019-07" db="EMBL/GenBank/DDBJ databases">
        <title>Whole genome shotgun sequence of Gluconobacter wancherniae NBRC 103581.</title>
        <authorList>
            <person name="Hosoyama A."/>
            <person name="Uohara A."/>
            <person name="Ohji S."/>
            <person name="Ichikawa N."/>
        </authorList>
    </citation>
    <scope>NUCLEOTIDE SEQUENCE [LARGE SCALE GENOMIC DNA]</scope>
    <source>
        <strain evidence="9 10">NBRC 103581</strain>
    </source>
</reference>
<dbReference type="OrthoDB" id="9810567at2"/>
<dbReference type="InterPro" id="IPR020823">
    <property type="entry name" value="Cell_div_FtsA"/>
</dbReference>
<proteinExistence type="inferred from homology"/>
<evidence type="ECO:0000256" key="1">
    <source>
        <dbReference type="ARBA" id="ARBA00022475"/>
    </source>
</evidence>
<dbReference type="PIRSF" id="PIRSF003101">
    <property type="entry name" value="FtsA"/>
    <property type="match status" value="1"/>
</dbReference>
<feature type="domain" description="SHS2" evidence="8">
    <location>
        <begin position="63"/>
        <end position="249"/>
    </location>
</feature>
<organism evidence="9 10">
    <name type="scientific">Gluconobacter wancherniae NBRC 103581</name>
    <dbReference type="NCBI Taxonomy" id="656744"/>
    <lineage>
        <taxon>Bacteria</taxon>
        <taxon>Pseudomonadati</taxon>
        <taxon>Pseudomonadota</taxon>
        <taxon>Alphaproteobacteria</taxon>
        <taxon>Acetobacterales</taxon>
        <taxon>Acetobacteraceae</taxon>
        <taxon>Gluconobacter</taxon>
    </lineage>
</organism>
<dbReference type="InterPro" id="IPR003494">
    <property type="entry name" value="SHS2_FtsA"/>
</dbReference>
<dbReference type="NCBIfam" id="TIGR01174">
    <property type="entry name" value="ftsA"/>
    <property type="match status" value="1"/>
</dbReference>
<dbReference type="Proteomes" id="UP000321230">
    <property type="component" value="Unassembled WGS sequence"/>
</dbReference>
<keyword evidence="1 5" id="KW-1003">Cell membrane</keyword>
<dbReference type="PANTHER" id="PTHR32432:SF4">
    <property type="entry name" value="CELL DIVISION PROTEIN FTSA"/>
    <property type="match status" value="1"/>
</dbReference>
<dbReference type="EMBL" id="BJUZ01000001">
    <property type="protein sequence ID" value="GEK93578.1"/>
    <property type="molecule type" value="Genomic_DNA"/>
</dbReference>
<dbReference type="InterPro" id="IPR043129">
    <property type="entry name" value="ATPase_NBD"/>
</dbReference>
<dbReference type="InterPro" id="IPR050696">
    <property type="entry name" value="FtsA/MreB"/>
</dbReference>
<dbReference type="Gene3D" id="3.30.420.40">
    <property type="match status" value="2"/>
</dbReference>
<dbReference type="AlphaFoldDB" id="A0A511AZH1"/>
<dbReference type="HAMAP" id="MF_02033">
    <property type="entry name" value="FtsA"/>
    <property type="match status" value="1"/>
</dbReference>
<evidence type="ECO:0000256" key="6">
    <source>
        <dbReference type="PIRNR" id="PIRNR003101"/>
    </source>
</evidence>
<evidence type="ECO:0000256" key="3">
    <source>
        <dbReference type="ARBA" id="ARBA00023136"/>
    </source>
</evidence>
<keyword evidence="2 5" id="KW-0132">Cell division</keyword>
<dbReference type="SUPFAM" id="SSF53067">
    <property type="entry name" value="Actin-like ATPase domain"/>
    <property type="match status" value="2"/>
</dbReference>
<dbReference type="Pfam" id="PF14450">
    <property type="entry name" value="FtsA"/>
    <property type="match status" value="1"/>
</dbReference>
<name>A0A511AZH1_9PROT</name>
<evidence type="ECO:0000313" key="9">
    <source>
        <dbReference type="EMBL" id="GEK93578.1"/>
    </source>
</evidence>
<keyword evidence="3 5" id="KW-0472">Membrane</keyword>